<feature type="compositionally biased region" description="Acidic residues" evidence="1">
    <location>
        <begin position="137"/>
        <end position="149"/>
    </location>
</feature>
<feature type="region of interest" description="Disordered" evidence="1">
    <location>
        <begin position="128"/>
        <end position="149"/>
    </location>
</feature>
<organism evidence="3 4">
    <name type="scientific">Aspergillus lucknowensis</name>
    <dbReference type="NCBI Taxonomy" id="176173"/>
    <lineage>
        <taxon>Eukaryota</taxon>
        <taxon>Fungi</taxon>
        <taxon>Dikarya</taxon>
        <taxon>Ascomycota</taxon>
        <taxon>Pezizomycotina</taxon>
        <taxon>Eurotiomycetes</taxon>
        <taxon>Eurotiomycetidae</taxon>
        <taxon>Eurotiales</taxon>
        <taxon>Aspergillaceae</taxon>
        <taxon>Aspergillus</taxon>
        <taxon>Aspergillus subgen. Nidulantes</taxon>
    </lineage>
</organism>
<dbReference type="Gene3D" id="2.60.120.650">
    <property type="entry name" value="Cupin"/>
    <property type="match status" value="1"/>
</dbReference>
<dbReference type="EMBL" id="JBFXLQ010000057">
    <property type="protein sequence ID" value="KAL2863077.1"/>
    <property type="molecule type" value="Genomic_DNA"/>
</dbReference>
<dbReference type="Proteomes" id="UP001610432">
    <property type="component" value="Unassembled WGS sequence"/>
</dbReference>
<feature type="compositionally biased region" description="Basic residues" evidence="1">
    <location>
        <begin position="35"/>
        <end position="45"/>
    </location>
</feature>
<comment type="caution">
    <text evidence="3">The sequence shown here is derived from an EMBL/GenBank/DDBJ whole genome shotgun (WGS) entry which is preliminary data.</text>
</comment>
<accession>A0ABR4LEW1</accession>
<dbReference type="Pfam" id="PF13621">
    <property type="entry name" value="Cupin_8"/>
    <property type="match status" value="1"/>
</dbReference>
<dbReference type="InterPro" id="IPR003347">
    <property type="entry name" value="JmjC_dom"/>
</dbReference>
<dbReference type="PROSITE" id="PS51184">
    <property type="entry name" value="JMJC"/>
    <property type="match status" value="1"/>
</dbReference>
<proteinExistence type="predicted"/>
<reference evidence="3 4" key="1">
    <citation type="submission" date="2024-07" db="EMBL/GenBank/DDBJ databases">
        <title>Section-level genome sequencing and comparative genomics of Aspergillus sections Usti and Cavernicolus.</title>
        <authorList>
            <consortium name="Lawrence Berkeley National Laboratory"/>
            <person name="Nybo J.L."/>
            <person name="Vesth T.C."/>
            <person name="Theobald S."/>
            <person name="Frisvad J.C."/>
            <person name="Larsen T.O."/>
            <person name="Kjaerboelling I."/>
            <person name="Rothschild-Mancinelli K."/>
            <person name="Lyhne E.K."/>
            <person name="Kogle M.E."/>
            <person name="Barry K."/>
            <person name="Clum A."/>
            <person name="Na H."/>
            <person name="Ledsgaard L."/>
            <person name="Lin J."/>
            <person name="Lipzen A."/>
            <person name="Kuo A."/>
            <person name="Riley R."/>
            <person name="Mondo S."/>
            <person name="Labutti K."/>
            <person name="Haridas S."/>
            <person name="Pangalinan J."/>
            <person name="Salamov A.A."/>
            <person name="Simmons B.A."/>
            <person name="Magnuson J.K."/>
            <person name="Chen J."/>
            <person name="Drula E."/>
            <person name="Henrissat B."/>
            <person name="Wiebenga A."/>
            <person name="Lubbers R.J."/>
            <person name="Gomes A.C."/>
            <person name="Macurrencykelacurrency M.R."/>
            <person name="Stajich J."/>
            <person name="Grigoriev I.V."/>
            <person name="Mortensen U.H."/>
            <person name="De Vries R.P."/>
            <person name="Baker S.E."/>
            <person name="Andersen M.R."/>
        </authorList>
    </citation>
    <scope>NUCLEOTIDE SEQUENCE [LARGE SCALE GENOMIC DNA]</scope>
    <source>
        <strain evidence="3 4">CBS 449.75</strain>
    </source>
</reference>
<dbReference type="GeneID" id="98141563"/>
<dbReference type="InterPro" id="IPR041667">
    <property type="entry name" value="Cupin_8"/>
</dbReference>
<evidence type="ECO:0000256" key="1">
    <source>
        <dbReference type="SAM" id="MobiDB-lite"/>
    </source>
</evidence>
<evidence type="ECO:0000313" key="3">
    <source>
        <dbReference type="EMBL" id="KAL2863077.1"/>
    </source>
</evidence>
<dbReference type="PANTHER" id="PTHR12461">
    <property type="entry name" value="HYPOXIA-INDUCIBLE FACTOR 1 ALPHA INHIBITOR-RELATED"/>
    <property type="match status" value="1"/>
</dbReference>
<name>A0ABR4LEW1_9EURO</name>
<dbReference type="RefSeq" id="XP_070882056.1">
    <property type="nucleotide sequence ID" value="XM_071026491.1"/>
</dbReference>
<evidence type="ECO:0000259" key="2">
    <source>
        <dbReference type="PROSITE" id="PS51184"/>
    </source>
</evidence>
<sequence length="352" mass="39640">MKAQKCLLHSSPRAQPQPQPRWLSAALPRSSSPVHPRRRPRRHYGSHSTPRYKPLEVLDDASIPAFRERCFIPERPMILPRQSFRDIPAYDRWFYRSPTEPNIARLDTEYLAQHGADALVPLELTQAQAAESKDSGTEESQDTDTDTETETFRTFHAPLSLFLQWIREAEAEAEPAQKQTQSVRLYLAQCHALDLPRHLRTDLPTPSVVADAGRGDVYDTNLWIGFPPTYTPLHRDPNPNLFVQLAGRKVVRLLAPWEGMRVFARVRGELGRSGGPEAAAFRGEEMMRGRERALLEGVVWGGGMDVNSGEEGAEGFEAELGAGDGVFIPRGWWHSIKGVGQSVTASVNWWFR</sequence>
<keyword evidence="4" id="KW-1185">Reference proteome</keyword>
<dbReference type="PANTHER" id="PTHR12461:SF105">
    <property type="entry name" value="HYPOXIA-INDUCIBLE FACTOR 1-ALPHA INHIBITOR"/>
    <property type="match status" value="1"/>
</dbReference>
<feature type="domain" description="JmjC" evidence="2">
    <location>
        <begin position="194"/>
        <end position="352"/>
    </location>
</feature>
<dbReference type="SUPFAM" id="SSF51197">
    <property type="entry name" value="Clavaminate synthase-like"/>
    <property type="match status" value="1"/>
</dbReference>
<feature type="region of interest" description="Disordered" evidence="1">
    <location>
        <begin position="1"/>
        <end position="52"/>
    </location>
</feature>
<gene>
    <name evidence="3" type="ORF">BJX67DRAFT_269454</name>
</gene>
<evidence type="ECO:0000313" key="4">
    <source>
        <dbReference type="Proteomes" id="UP001610432"/>
    </source>
</evidence>
<protein>
    <recommendedName>
        <fullName evidence="2">JmjC domain-containing protein</fullName>
    </recommendedName>
</protein>